<sequence length="307" mass="35312">MFVRWWQKIDPLFPEQEIYKNKLPFRVTLPLFFILTLIFSCAATLIPADGFFAFDWVHFFGIQRVPPFYPPWTVYIIQFLTYPLLVGITLAAFSLATIQRSVHPISAIAAFFCLPLLWTVFLGQLEGLVVLGLLGLPWLVPLSLIKPQIAVFALGARRSYLVGLFFWLIVSIVIWGNWPNTMLLAESFYAEGRYEQNIGLGWWGLPFFLLTIWFSRGDMDMLMASGAFISPHVIFYNLLPITPAIARLRPRAAAIALLLSFLTLSSNWFGPLGWWLGWGFVPWVWLNLAAQRYPDSRYLRWLRVING</sequence>
<keyword evidence="1" id="KW-1133">Transmembrane helix</keyword>
<organism evidence="2 3">
    <name type="scientific">Bellilinea caldifistulae</name>
    <dbReference type="NCBI Taxonomy" id="360411"/>
    <lineage>
        <taxon>Bacteria</taxon>
        <taxon>Bacillati</taxon>
        <taxon>Chloroflexota</taxon>
        <taxon>Anaerolineae</taxon>
        <taxon>Anaerolineales</taxon>
        <taxon>Anaerolineaceae</taxon>
        <taxon>Bellilinea</taxon>
    </lineage>
</organism>
<dbReference type="OrthoDB" id="39260at200795"/>
<feature type="transmembrane region" description="Helical" evidence="1">
    <location>
        <begin position="221"/>
        <end position="239"/>
    </location>
</feature>
<evidence type="ECO:0000313" key="2">
    <source>
        <dbReference type="EMBL" id="KPL76437.1"/>
    </source>
</evidence>
<dbReference type="RefSeq" id="WP_061919591.1">
    <property type="nucleotide sequence ID" value="NZ_DF967971.1"/>
</dbReference>
<keyword evidence="1" id="KW-0812">Transmembrane</keyword>
<dbReference type="EMBL" id="LGHJ01000012">
    <property type="protein sequence ID" value="KPL76437.1"/>
    <property type="molecule type" value="Genomic_DNA"/>
</dbReference>
<evidence type="ECO:0000256" key="1">
    <source>
        <dbReference type="SAM" id="Phobius"/>
    </source>
</evidence>
<dbReference type="Proteomes" id="UP000050514">
    <property type="component" value="Unassembled WGS sequence"/>
</dbReference>
<feature type="transmembrane region" description="Helical" evidence="1">
    <location>
        <begin position="198"/>
        <end position="215"/>
    </location>
</feature>
<feature type="transmembrane region" description="Helical" evidence="1">
    <location>
        <begin position="107"/>
        <end position="140"/>
    </location>
</feature>
<keyword evidence="1" id="KW-0472">Membrane</keyword>
<keyword evidence="3" id="KW-1185">Reference proteome</keyword>
<name>A0A0P6Y4A0_9CHLR</name>
<feature type="transmembrane region" description="Helical" evidence="1">
    <location>
        <begin position="160"/>
        <end position="178"/>
    </location>
</feature>
<protein>
    <recommendedName>
        <fullName evidence="4">DUF2029 domain-containing protein</fullName>
    </recommendedName>
</protein>
<dbReference type="AlphaFoldDB" id="A0A0P6Y4A0"/>
<gene>
    <name evidence="2" type="ORF">AC812_07290</name>
</gene>
<proteinExistence type="predicted"/>
<feature type="transmembrane region" description="Helical" evidence="1">
    <location>
        <begin position="275"/>
        <end position="293"/>
    </location>
</feature>
<feature type="transmembrane region" description="Helical" evidence="1">
    <location>
        <begin position="74"/>
        <end position="95"/>
    </location>
</feature>
<comment type="caution">
    <text evidence="2">The sequence shown here is derived from an EMBL/GenBank/DDBJ whole genome shotgun (WGS) entry which is preliminary data.</text>
</comment>
<evidence type="ECO:0008006" key="4">
    <source>
        <dbReference type="Google" id="ProtNLM"/>
    </source>
</evidence>
<accession>A0A0P6Y4A0</accession>
<evidence type="ECO:0000313" key="3">
    <source>
        <dbReference type="Proteomes" id="UP000050514"/>
    </source>
</evidence>
<reference evidence="2 3" key="1">
    <citation type="submission" date="2015-07" db="EMBL/GenBank/DDBJ databases">
        <title>Draft genome of Bellilinea caldifistulae DSM 17877.</title>
        <authorList>
            <person name="Hemp J."/>
            <person name="Ward L.M."/>
            <person name="Pace L.A."/>
            <person name="Fischer W.W."/>
        </authorList>
    </citation>
    <scope>NUCLEOTIDE SEQUENCE [LARGE SCALE GENOMIC DNA]</scope>
    <source>
        <strain evidence="2 3">GOMI-1</strain>
    </source>
</reference>
<feature type="transmembrane region" description="Helical" evidence="1">
    <location>
        <begin position="29"/>
        <end position="54"/>
    </location>
</feature>